<accession>A0A6N4UV13</accession>
<evidence type="ECO:0000256" key="1">
    <source>
        <dbReference type="SAM" id="Phobius"/>
    </source>
</evidence>
<keyword evidence="1" id="KW-0472">Membrane</keyword>
<evidence type="ECO:0000313" key="3">
    <source>
        <dbReference type="Proteomes" id="UP000466906"/>
    </source>
</evidence>
<proteinExistence type="predicted"/>
<keyword evidence="3" id="KW-1185">Reference proteome</keyword>
<gene>
    <name evidence="2" type="ORF">MALV_23670</name>
</gene>
<feature type="transmembrane region" description="Helical" evidence="1">
    <location>
        <begin position="90"/>
        <end position="112"/>
    </location>
</feature>
<dbReference type="KEGG" id="malv:MALV_23670"/>
<dbReference type="RefSeq" id="WP_163664112.1">
    <property type="nucleotide sequence ID" value="NZ_AP022565.1"/>
</dbReference>
<dbReference type="InterPro" id="IPR056926">
    <property type="entry name" value="FLQE3_permease"/>
</dbReference>
<reference evidence="2 3" key="1">
    <citation type="journal article" date="2019" name="Emerg. Microbes Infect.">
        <title>Comprehensive subspecies identification of 175 nontuberculous mycobacteria species based on 7547 genomic profiles.</title>
        <authorList>
            <person name="Matsumoto Y."/>
            <person name="Kinjo T."/>
            <person name="Motooka D."/>
            <person name="Nabeya D."/>
            <person name="Jung N."/>
            <person name="Uechi K."/>
            <person name="Horii T."/>
            <person name="Iida T."/>
            <person name="Fujita J."/>
            <person name="Nakamura S."/>
        </authorList>
    </citation>
    <scope>NUCLEOTIDE SEQUENCE [LARGE SCALE GENOMIC DNA]</scope>
    <source>
        <strain evidence="2 3">JCM 12272</strain>
    </source>
</reference>
<name>A0A6N4UV13_9MYCO</name>
<dbReference type="Pfam" id="PF24686">
    <property type="entry name" value="FLQE3_permease"/>
    <property type="match status" value="1"/>
</dbReference>
<dbReference type="Proteomes" id="UP000466906">
    <property type="component" value="Chromosome"/>
</dbReference>
<keyword evidence="1" id="KW-0812">Transmembrane</keyword>
<dbReference type="AlphaFoldDB" id="A0A6N4UV13"/>
<protein>
    <submittedName>
        <fullName evidence="2">Fluoroquinolones export permease Rv2687c/MT2761</fullName>
    </submittedName>
</protein>
<feature type="transmembrane region" description="Helical" evidence="1">
    <location>
        <begin position="20"/>
        <end position="38"/>
    </location>
</feature>
<evidence type="ECO:0000313" key="2">
    <source>
        <dbReference type="EMBL" id="BBX27242.1"/>
    </source>
</evidence>
<organism evidence="2 3">
    <name type="scientific">Mycolicibacterium alvei</name>
    <dbReference type="NCBI Taxonomy" id="67081"/>
    <lineage>
        <taxon>Bacteria</taxon>
        <taxon>Bacillati</taxon>
        <taxon>Actinomycetota</taxon>
        <taxon>Actinomycetes</taxon>
        <taxon>Mycobacteriales</taxon>
        <taxon>Mycobacteriaceae</taxon>
        <taxon>Mycolicibacterium</taxon>
    </lineage>
</organism>
<keyword evidence="1" id="KW-1133">Transmembrane helix</keyword>
<feature type="transmembrane region" description="Helical" evidence="1">
    <location>
        <begin position="118"/>
        <end position="138"/>
    </location>
</feature>
<feature type="transmembrane region" description="Helical" evidence="1">
    <location>
        <begin position="150"/>
        <end position="169"/>
    </location>
</feature>
<dbReference type="EMBL" id="AP022565">
    <property type="protein sequence ID" value="BBX27242.1"/>
    <property type="molecule type" value="Genomic_DNA"/>
</dbReference>
<sequence>MTRLLTAIRLELTVANRQKFLRAGVFSGLIWLAVLLPMPRDLRPVAEPYVLVGDIAIIGFFFIGGSVFFEKQERTLSAIISTPLRFWEYLTAKLSVLLAISLFVAIVISTIADGLGHHPVPLVLGVALGTLLMLLVGFITSLPFASVTDWFLAATIPLAVMLVPPLIYYSGLWPNPVLYIVPTQGPLLLLGAAFDQVALTNWQLLYSVLYPVLSLVFLWRAARVLFGRHIVERSGVL</sequence>
<feature type="transmembrane region" description="Helical" evidence="1">
    <location>
        <begin position="50"/>
        <end position="69"/>
    </location>
</feature>
<feature type="transmembrane region" description="Helical" evidence="1">
    <location>
        <begin position="204"/>
        <end position="222"/>
    </location>
</feature>